<evidence type="ECO:0000259" key="1">
    <source>
        <dbReference type="Pfam" id="PF22691"/>
    </source>
</evidence>
<organism evidence="2 3">
    <name type="scientific">Paraburkholderia diazotrophica</name>
    <dbReference type="NCBI Taxonomy" id="667676"/>
    <lineage>
        <taxon>Bacteria</taxon>
        <taxon>Pseudomonadati</taxon>
        <taxon>Pseudomonadota</taxon>
        <taxon>Betaproteobacteria</taxon>
        <taxon>Burkholderiales</taxon>
        <taxon>Burkholderiaceae</taxon>
        <taxon>Paraburkholderia</taxon>
    </lineage>
</organism>
<gene>
    <name evidence="2" type="ORF">SAMN05192539_102079</name>
</gene>
<evidence type="ECO:0000313" key="3">
    <source>
        <dbReference type="Proteomes" id="UP000198866"/>
    </source>
</evidence>
<accession>A0A1H7CDJ8</accession>
<dbReference type="GO" id="GO:0016746">
    <property type="term" value="F:acyltransferase activity"/>
    <property type="evidence" value="ECO:0007669"/>
    <property type="project" value="InterPro"/>
</dbReference>
<dbReference type="Gene3D" id="3.40.47.10">
    <property type="match status" value="1"/>
</dbReference>
<reference evidence="3" key="1">
    <citation type="submission" date="2016-10" db="EMBL/GenBank/DDBJ databases">
        <authorList>
            <person name="Varghese N."/>
            <person name="Submissions S."/>
        </authorList>
    </citation>
    <scope>NUCLEOTIDE SEQUENCE [LARGE SCALE GENOMIC DNA]</scope>
    <source>
        <strain evidence="3">LMG 26031</strain>
    </source>
</reference>
<dbReference type="AlphaFoldDB" id="A0A1H7CDJ8"/>
<name>A0A1H7CDJ8_9BURK</name>
<protein>
    <recommendedName>
        <fullName evidence="1">Thiolase C-terminal domain-containing protein</fullName>
    </recommendedName>
</protein>
<dbReference type="SUPFAM" id="SSF53901">
    <property type="entry name" value="Thiolase-like"/>
    <property type="match status" value="1"/>
</dbReference>
<dbReference type="STRING" id="667676.SAMN05192539_102079"/>
<proteinExistence type="predicted"/>
<dbReference type="InterPro" id="IPR055140">
    <property type="entry name" value="Thiolase_C_2"/>
</dbReference>
<dbReference type="RefSeq" id="WP_407669016.1">
    <property type="nucleotide sequence ID" value="NZ_FNYE01000020.1"/>
</dbReference>
<dbReference type="InterPro" id="IPR016039">
    <property type="entry name" value="Thiolase-like"/>
</dbReference>
<dbReference type="Proteomes" id="UP000198866">
    <property type="component" value="Unassembled WGS sequence"/>
</dbReference>
<dbReference type="PANTHER" id="PTHR42870">
    <property type="entry name" value="ACETYL-COA C-ACETYLTRANSFERASE"/>
    <property type="match status" value="1"/>
</dbReference>
<dbReference type="PANTHER" id="PTHR42870:SF6">
    <property type="entry name" value="ACETYL-COA C-ACYLTRANSFERASE"/>
    <property type="match status" value="1"/>
</dbReference>
<sequence length="91" mass="9745">MPTATQFSERRFGDARFGAAEVHDCFTLAEPLIYEAMGLAPRGEGHRVIDEGLVEADGVLPVNLSVGLKAKGHPIVRQGFDACIGVQATHQ</sequence>
<dbReference type="Pfam" id="PF22691">
    <property type="entry name" value="Thiolase_C_1"/>
    <property type="match status" value="1"/>
</dbReference>
<evidence type="ECO:0000313" key="2">
    <source>
        <dbReference type="EMBL" id="SEJ84700.1"/>
    </source>
</evidence>
<feature type="domain" description="Thiolase C-terminal" evidence="1">
    <location>
        <begin position="14"/>
        <end position="76"/>
    </location>
</feature>
<dbReference type="EMBL" id="FNYE01000020">
    <property type="protein sequence ID" value="SEJ84700.1"/>
    <property type="molecule type" value="Genomic_DNA"/>
</dbReference>
<keyword evidence="3" id="KW-1185">Reference proteome</keyword>